<dbReference type="EMBL" id="JAUTIX010000009">
    <property type="protein sequence ID" value="MDP0400246.1"/>
    <property type="molecule type" value="Genomic_DNA"/>
</dbReference>
<protein>
    <submittedName>
        <fullName evidence="1">DUF3558 family protein</fullName>
    </submittedName>
</protein>
<evidence type="ECO:0000313" key="1">
    <source>
        <dbReference type="EMBL" id="MDP0400246.1"/>
    </source>
</evidence>
<sequence>MAISIGLTTTACTIGLPGDPVPAIDVSASLPFKPTIVERVNGRNDGTSFEPCVAYSATELSALGINGASVSDAGFSESPNYRGCHWTSQDAATQYSQIVGDEASLETYKRKHSYRQWRPDRVASGRTVAIAPDSNDGCIAAFISRDAVVATIVAGNLSKPPSAGLQEECDKAFAFASLAASKAP</sequence>
<dbReference type="AlphaFoldDB" id="A0AA90NDC2"/>
<dbReference type="Proteomes" id="UP001178281">
    <property type="component" value="Unassembled WGS sequence"/>
</dbReference>
<reference evidence="1" key="1">
    <citation type="submission" date="2023-08" db="EMBL/GenBank/DDBJ databases">
        <title>The draft genome of Tsukamurella strandjordii strain 050030.</title>
        <authorList>
            <person name="Zhao F."/>
            <person name="Feng Y."/>
            <person name="Zong Z."/>
        </authorList>
    </citation>
    <scope>NUCLEOTIDE SEQUENCE</scope>
    <source>
        <strain evidence="1">050030</strain>
    </source>
</reference>
<keyword evidence="2" id="KW-1185">Reference proteome</keyword>
<organism evidence="1 2">
    <name type="scientific">Tsukamurella strandjordii</name>
    <dbReference type="NCBI Taxonomy" id="147577"/>
    <lineage>
        <taxon>Bacteria</taxon>
        <taxon>Bacillati</taxon>
        <taxon>Actinomycetota</taxon>
        <taxon>Actinomycetes</taxon>
        <taxon>Mycobacteriales</taxon>
        <taxon>Tsukamurellaceae</taxon>
        <taxon>Tsukamurella</taxon>
    </lineage>
</organism>
<dbReference type="Pfam" id="PF12079">
    <property type="entry name" value="DUF3558"/>
    <property type="match status" value="1"/>
</dbReference>
<evidence type="ECO:0000313" key="2">
    <source>
        <dbReference type="Proteomes" id="UP001178281"/>
    </source>
</evidence>
<comment type="caution">
    <text evidence="1">The sequence shown here is derived from an EMBL/GenBank/DDBJ whole genome shotgun (WGS) entry which is preliminary data.</text>
</comment>
<gene>
    <name evidence="1" type="ORF">Q7X28_20210</name>
</gene>
<accession>A0AA90NDC2</accession>
<name>A0AA90NDC2_9ACTN</name>
<proteinExistence type="predicted"/>
<dbReference type="InterPro" id="IPR024520">
    <property type="entry name" value="DUF3558"/>
</dbReference>
<dbReference type="RefSeq" id="WP_220658336.1">
    <property type="nucleotide sequence ID" value="NZ_JAUTIX010000009.1"/>
</dbReference>